<proteinExistence type="predicted"/>
<dbReference type="STRING" id="1051891.A0A0C3QUX5"/>
<accession>A0A0C3QUX5</accession>
<reference evidence="2" key="2">
    <citation type="submission" date="2015-01" db="EMBL/GenBank/DDBJ databases">
        <title>Evolutionary Origins and Diversification of the Mycorrhizal Mutualists.</title>
        <authorList>
            <consortium name="DOE Joint Genome Institute"/>
            <consortium name="Mycorrhizal Genomics Consortium"/>
            <person name="Kohler A."/>
            <person name="Kuo A."/>
            <person name="Nagy L.G."/>
            <person name="Floudas D."/>
            <person name="Copeland A."/>
            <person name="Barry K.W."/>
            <person name="Cichocki N."/>
            <person name="Veneault-Fourrey C."/>
            <person name="LaButti K."/>
            <person name="Lindquist E.A."/>
            <person name="Lipzen A."/>
            <person name="Lundell T."/>
            <person name="Morin E."/>
            <person name="Murat C."/>
            <person name="Riley R."/>
            <person name="Ohm R."/>
            <person name="Sun H."/>
            <person name="Tunlid A."/>
            <person name="Henrissat B."/>
            <person name="Grigoriev I.V."/>
            <person name="Hibbett D.S."/>
            <person name="Martin F."/>
        </authorList>
    </citation>
    <scope>NUCLEOTIDE SEQUENCE [LARGE SCALE GENOMIC DNA]</scope>
    <source>
        <strain evidence="2">MUT 4182</strain>
    </source>
</reference>
<organism evidence="1 2">
    <name type="scientific">Tulasnella calospora MUT 4182</name>
    <dbReference type="NCBI Taxonomy" id="1051891"/>
    <lineage>
        <taxon>Eukaryota</taxon>
        <taxon>Fungi</taxon>
        <taxon>Dikarya</taxon>
        <taxon>Basidiomycota</taxon>
        <taxon>Agaricomycotina</taxon>
        <taxon>Agaricomycetes</taxon>
        <taxon>Cantharellales</taxon>
        <taxon>Tulasnellaceae</taxon>
        <taxon>Tulasnella</taxon>
    </lineage>
</organism>
<dbReference type="InterPro" id="IPR011333">
    <property type="entry name" value="SKP1/BTB/POZ_sf"/>
</dbReference>
<protein>
    <submittedName>
        <fullName evidence="1">Uncharacterized protein</fullName>
    </submittedName>
</protein>
<keyword evidence="2" id="KW-1185">Reference proteome</keyword>
<evidence type="ECO:0000313" key="1">
    <source>
        <dbReference type="EMBL" id="KIO33276.1"/>
    </source>
</evidence>
<gene>
    <name evidence="1" type="ORF">M407DRAFT_17833</name>
</gene>
<sequence length="371" mass="42280">MDASQIIFHGKFNFQDGNILVSARGSRDGQRSSLVETVYFRLHKSILAIYSTTFAEMLSISQDRASVGHLQDPLDHVIKLLTAMYYGGSVPKDPLSRAKWDFLVPLLTLTNKYDIGSLTADLLPKLSDDWPTTLEKWDAVDAQTKSIVCATAGRREQNLSLPSPDEVLPEPVMAIKFGQAYPGARSILPAAFYHLSRLSHSRRDDIGVWNPEGPEVFRSADCNRMTSEDWMRVVRGQANIRDWLWNLATCKRDLDLLSRCPRRAGDNAETMEEEEDDNEGTPNPCGRVRWWNREIGPLVLQIAAKRVVDVLGQLTRLHGVIQRVDRTTTSEDELCFDCQINLDKWLIEFRNRFSMRLPFFFDLGEYPNWGT</sequence>
<dbReference type="EMBL" id="KN822949">
    <property type="protein sequence ID" value="KIO33276.1"/>
    <property type="molecule type" value="Genomic_DNA"/>
</dbReference>
<dbReference type="AlphaFoldDB" id="A0A0C3QUX5"/>
<dbReference type="OrthoDB" id="3218112at2759"/>
<dbReference type="Proteomes" id="UP000054248">
    <property type="component" value="Unassembled WGS sequence"/>
</dbReference>
<reference evidence="1 2" key="1">
    <citation type="submission" date="2014-04" db="EMBL/GenBank/DDBJ databases">
        <authorList>
            <consortium name="DOE Joint Genome Institute"/>
            <person name="Kuo A."/>
            <person name="Girlanda M."/>
            <person name="Perotto S."/>
            <person name="Kohler A."/>
            <person name="Nagy L.G."/>
            <person name="Floudas D."/>
            <person name="Copeland A."/>
            <person name="Barry K.W."/>
            <person name="Cichocki N."/>
            <person name="Veneault-Fourrey C."/>
            <person name="LaButti K."/>
            <person name="Lindquist E.A."/>
            <person name="Lipzen A."/>
            <person name="Lundell T."/>
            <person name="Morin E."/>
            <person name="Murat C."/>
            <person name="Sun H."/>
            <person name="Tunlid A."/>
            <person name="Henrissat B."/>
            <person name="Grigoriev I.V."/>
            <person name="Hibbett D.S."/>
            <person name="Martin F."/>
            <person name="Nordberg H.P."/>
            <person name="Cantor M.N."/>
            <person name="Hua S.X."/>
        </authorList>
    </citation>
    <scope>NUCLEOTIDE SEQUENCE [LARGE SCALE GENOMIC DNA]</scope>
    <source>
        <strain evidence="1 2">MUT 4182</strain>
    </source>
</reference>
<name>A0A0C3QUX5_9AGAM</name>
<evidence type="ECO:0000313" key="2">
    <source>
        <dbReference type="Proteomes" id="UP000054248"/>
    </source>
</evidence>
<dbReference type="HOGENOM" id="CLU_033082_4_0_1"/>
<dbReference type="Gene3D" id="3.30.710.10">
    <property type="entry name" value="Potassium Channel Kv1.1, Chain A"/>
    <property type="match status" value="1"/>
</dbReference>